<name>A0AAV1I0U5_9CHLO</name>
<dbReference type="AlphaFoldDB" id="A0AAV1I0U5"/>
<accession>A0AAV1I0U5</accession>
<comment type="caution">
    <text evidence="1">The sequence shown here is derived from an EMBL/GenBank/DDBJ whole genome shotgun (WGS) entry which is preliminary data.</text>
</comment>
<sequence length="185" mass="21163">MAPISSPYDFEAPNYEKAMTGIWSRLPKMMDKEYGVTLRAQTKLVPTMLKLLRGMDIVWENKNHGVVQVDFVMGLVQKSTKNVSQKWRLRIDFDPEDTSKEKGYHVGFDACKLGISTEEALAQEPPWRGHAFVRRPPPHFRNNAHVSCLCGLLQREVQNYKEMTPMPADSGRDWHIGVTAILHAR</sequence>
<organism evidence="1 2">
    <name type="scientific">Coccomyxa viridis</name>
    <dbReference type="NCBI Taxonomy" id="1274662"/>
    <lineage>
        <taxon>Eukaryota</taxon>
        <taxon>Viridiplantae</taxon>
        <taxon>Chlorophyta</taxon>
        <taxon>core chlorophytes</taxon>
        <taxon>Trebouxiophyceae</taxon>
        <taxon>Trebouxiophyceae incertae sedis</taxon>
        <taxon>Coccomyxaceae</taxon>
        <taxon>Coccomyxa</taxon>
    </lineage>
</organism>
<protein>
    <submittedName>
        <fullName evidence="1">Uncharacterized protein</fullName>
    </submittedName>
</protein>
<dbReference type="Proteomes" id="UP001314263">
    <property type="component" value="Unassembled WGS sequence"/>
</dbReference>
<proteinExistence type="predicted"/>
<dbReference type="EMBL" id="CAUYUE010000004">
    <property type="protein sequence ID" value="CAK0765610.1"/>
    <property type="molecule type" value="Genomic_DNA"/>
</dbReference>
<reference evidence="1 2" key="1">
    <citation type="submission" date="2023-10" db="EMBL/GenBank/DDBJ databases">
        <authorList>
            <person name="Maclean D."/>
            <person name="Macfadyen A."/>
        </authorList>
    </citation>
    <scope>NUCLEOTIDE SEQUENCE [LARGE SCALE GENOMIC DNA]</scope>
</reference>
<evidence type="ECO:0000313" key="2">
    <source>
        <dbReference type="Proteomes" id="UP001314263"/>
    </source>
</evidence>
<evidence type="ECO:0000313" key="1">
    <source>
        <dbReference type="EMBL" id="CAK0765610.1"/>
    </source>
</evidence>
<keyword evidence="2" id="KW-1185">Reference proteome</keyword>
<gene>
    <name evidence="1" type="ORF">CVIRNUC_003275</name>
</gene>